<dbReference type="PRINTS" id="PR00301">
    <property type="entry name" value="HEATSHOCK70"/>
</dbReference>
<dbReference type="Gene3D" id="3.30.30.30">
    <property type="match status" value="1"/>
</dbReference>
<dbReference type="AlphaFoldDB" id="A0AAW1MTE1"/>
<dbReference type="FunFam" id="3.30.30.30:FF:000001">
    <property type="entry name" value="heat shock 70 kDa protein-like"/>
    <property type="match status" value="1"/>
</dbReference>
<dbReference type="EMBL" id="JBDFQZ010000002">
    <property type="protein sequence ID" value="KAK9748911.1"/>
    <property type="molecule type" value="Genomic_DNA"/>
</dbReference>
<evidence type="ECO:0000256" key="1">
    <source>
        <dbReference type="ARBA" id="ARBA00007381"/>
    </source>
</evidence>
<keyword evidence="7" id="KW-1185">Reference proteome</keyword>
<dbReference type="CDD" id="cd24028">
    <property type="entry name" value="ASKHA_NBD_HSP70_HSPA1-like"/>
    <property type="match status" value="1"/>
</dbReference>
<dbReference type="Gene3D" id="3.30.420.40">
    <property type="match status" value="2"/>
</dbReference>
<dbReference type="SUPFAM" id="SSF53067">
    <property type="entry name" value="Actin-like ATPase domain"/>
    <property type="match status" value="2"/>
</dbReference>
<comment type="caution">
    <text evidence="6">The sequence shown here is derived from an EMBL/GenBank/DDBJ whole genome shotgun (WGS) entry which is preliminary data.</text>
</comment>
<dbReference type="GO" id="GO:0005524">
    <property type="term" value="F:ATP binding"/>
    <property type="evidence" value="ECO:0007669"/>
    <property type="project" value="UniProtKB-KW"/>
</dbReference>
<dbReference type="InterPro" id="IPR013126">
    <property type="entry name" value="Hsp_70_fam"/>
</dbReference>
<proteinExistence type="inferred from homology"/>
<name>A0AAW1MTE1_SAPOF</name>
<keyword evidence="2 4" id="KW-0547">Nucleotide-binding</keyword>
<comment type="similarity">
    <text evidence="1 4">Belongs to the heat shock protein 70 family.</text>
</comment>
<organism evidence="6 7">
    <name type="scientific">Saponaria officinalis</name>
    <name type="common">Common soapwort</name>
    <name type="synonym">Lychnis saponaria</name>
    <dbReference type="NCBI Taxonomy" id="3572"/>
    <lineage>
        <taxon>Eukaryota</taxon>
        <taxon>Viridiplantae</taxon>
        <taxon>Streptophyta</taxon>
        <taxon>Embryophyta</taxon>
        <taxon>Tracheophyta</taxon>
        <taxon>Spermatophyta</taxon>
        <taxon>Magnoliopsida</taxon>
        <taxon>eudicotyledons</taxon>
        <taxon>Gunneridae</taxon>
        <taxon>Pentapetalae</taxon>
        <taxon>Caryophyllales</taxon>
        <taxon>Caryophyllaceae</taxon>
        <taxon>Caryophylleae</taxon>
        <taxon>Saponaria</taxon>
    </lineage>
</organism>
<sequence length="547" mass="60962">MHCINIYATFSIIFLAKHLMVDTRRLIGRKFDDEVVQRYIKHYPFKIVPSSDSGNDRTPMILVTYKGHEMKLEANDISTMILVKLKEVAEAYLGTKVKNAVITVPSYFDYLQIQATKQAAGFAGLNVMAVITESTAAVMAYGLDKNVAVGGRMVLVFDLGTDSCVISLVKIENNVSEVVSVCEDDSIGGQNFDTRLVKYFVGELKRKHGKDISENPRAMNRLRTACEKAKIMLSSTSKTTVVIDALFDGVDVHMFLSRALFCKLNSQLREYFVSLVDKCLKDANLWKEDVDVVIVVGEASRTPMIQQMLKDFFGMELCTGIHPNEVVACGAALHAATLSTHPKETDINTLLLKNVDSLLQEVVASKPVKILSSHLKSKVKDMLIRLKQDFLDTEQLQNLTLLLTEVDISLPEHLRPALRGLEQTLVACQHRLLEMTSERETTFIGPQQTTSILTASMKRIRASSSYCDKLKADIADVNATIDSLIEQRARLKSDLASQELKLERFTATLATEMDSAKARLDRVTSFQNAEKSVRLAVDCLGSFFESL</sequence>
<dbReference type="Proteomes" id="UP001443914">
    <property type="component" value="Unassembled WGS sequence"/>
</dbReference>
<reference evidence="6" key="1">
    <citation type="submission" date="2024-03" db="EMBL/GenBank/DDBJ databases">
        <title>WGS assembly of Saponaria officinalis var. Norfolk2.</title>
        <authorList>
            <person name="Jenkins J."/>
            <person name="Shu S."/>
            <person name="Grimwood J."/>
            <person name="Barry K."/>
            <person name="Goodstein D."/>
            <person name="Schmutz J."/>
            <person name="Leebens-Mack J."/>
            <person name="Osbourn A."/>
        </authorList>
    </citation>
    <scope>NUCLEOTIDE SEQUENCE [LARGE SCALE GENOMIC DNA]</scope>
    <source>
        <strain evidence="6">JIC</strain>
    </source>
</reference>
<evidence type="ECO:0000313" key="6">
    <source>
        <dbReference type="EMBL" id="KAK9748911.1"/>
    </source>
</evidence>
<keyword evidence="3 4" id="KW-0067">ATP-binding</keyword>
<accession>A0AAW1MTE1</accession>
<dbReference type="PANTHER" id="PTHR19375">
    <property type="entry name" value="HEAT SHOCK PROTEIN 70KDA"/>
    <property type="match status" value="1"/>
</dbReference>
<protein>
    <submittedName>
        <fullName evidence="6">Uncharacterized protein</fullName>
    </submittedName>
</protein>
<evidence type="ECO:0000313" key="7">
    <source>
        <dbReference type="Proteomes" id="UP001443914"/>
    </source>
</evidence>
<dbReference type="InterPro" id="IPR043129">
    <property type="entry name" value="ATPase_NBD"/>
</dbReference>
<evidence type="ECO:0000256" key="4">
    <source>
        <dbReference type="RuleBase" id="RU003322"/>
    </source>
</evidence>
<dbReference type="Pfam" id="PF00012">
    <property type="entry name" value="HSP70"/>
    <property type="match status" value="1"/>
</dbReference>
<evidence type="ECO:0000256" key="2">
    <source>
        <dbReference type="ARBA" id="ARBA00022741"/>
    </source>
</evidence>
<dbReference type="Gene3D" id="3.90.640.10">
    <property type="entry name" value="Actin, Chain A, domain 4"/>
    <property type="match status" value="1"/>
</dbReference>
<keyword evidence="5" id="KW-0175">Coiled coil</keyword>
<dbReference type="GO" id="GO:0140662">
    <property type="term" value="F:ATP-dependent protein folding chaperone"/>
    <property type="evidence" value="ECO:0007669"/>
    <property type="project" value="InterPro"/>
</dbReference>
<evidence type="ECO:0000256" key="3">
    <source>
        <dbReference type="ARBA" id="ARBA00022840"/>
    </source>
</evidence>
<gene>
    <name evidence="6" type="ORF">RND81_02G089500</name>
</gene>
<evidence type="ECO:0000256" key="5">
    <source>
        <dbReference type="SAM" id="Coils"/>
    </source>
</evidence>
<dbReference type="FunFam" id="3.30.420.40:FF:000545">
    <property type="entry name" value="Endoplasmic reticulum chaperone BiP"/>
    <property type="match status" value="1"/>
</dbReference>
<feature type="coiled-coil region" evidence="5">
    <location>
        <begin position="467"/>
        <end position="508"/>
    </location>
</feature>
<dbReference type="FunFam" id="3.90.640.10:FF:000010">
    <property type="entry name" value="heat shock 70 kDa protein 14"/>
    <property type="match status" value="1"/>
</dbReference>